<protein>
    <recommendedName>
        <fullName evidence="2">Transcription factor TFIIIC triple barrel domain-containing protein</fullName>
    </recommendedName>
</protein>
<keyword evidence="4" id="KW-1185">Reference proteome</keyword>
<feature type="region of interest" description="Disordered" evidence="1">
    <location>
        <begin position="193"/>
        <end position="257"/>
    </location>
</feature>
<reference evidence="3" key="1">
    <citation type="journal article" date="2020" name="Stud. Mycol.">
        <title>101 Dothideomycetes genomes: a test case for predicting lifestyles and emergence of pathogens.</title>
        <authorList>
            <person name="Haridas S."/>
            <person name="Albert R."/>
            <person name="Binder M."/>
            <person name="Bloem J."/>
            <person name="Labutti K."/>
            <person name="Salamov A."/>
            <person name="Andreopoulos B."/>
            <person name="Baker S."/>
            <person name="Barry K."/>
            <person name="Bills G."/>
            <person name="Bluhm B."/>
            <person name="Cannon C."/>
            <person name="Castanera R."/>
            <person name="Culley D."/>
            <person name="Daum C."/>
            <person name="Ezra D."/>
            <person name="Gonzalez J."/>
            <person name="Henrissat B."/>
            <person name="Kuo A."/>
            <person name="Liang C."/>
            <person name="Lipzen A."/>
            <person name="Lutzoni F."/>
            <person name="Magnuson J."/>
            <person name="Mondo S."/>
            <person name="Nolan M."/>
            <person name="Ohm R."/>
            <person name="Pangilinan J."/>
            <person name="Park H.-J."/>
            <person name="Ramirez L."/>
            <person name="Alfaro M."/>
            <person name="Sun H."/>
            <person name="Tritt A."/>
            <person name="Yoshinaga Y."/>
            <person name="Zwiers L.-H."/>
            <person name="Turgeon B."/>
            <person name="Goodwin S."/>
            <person name="Spatafora J."/>
            <person name="Crous P."/>
            <person name="Grigoriev I."/>
        </authorList>
    </citation>
    <scope>NUCLEOTIDE SEQUENCE</scope>
    <source>
        <strain evidence="3">CBS 123094</strain>
    </source>
</reference>
<dbReference type="InterPro" id="IPR019481">
    <property type="entry name" value="TFIIIC_triple_barrel"/>
</dbReference>
<feature type="compositionally biased region" description="Basic and acidic residues" evidence="1">
    <location>
        <begin position="199"/>
        <end position="215"/>
    </location>
</feature>
<feature type="compositionally biased region" description="Acidic residues" evidence="1">
    <location>
        <begin position="216"/>
        <end position="230"/>
    </location>
</feature>
<dbReference type="Pfam" id="PF10419">
    <property type="entry name" value="TFIIIC_sub6"/>
    <property type="match status" value="1"/>
</dbReference>
<dbReference type="OrthoDB" id="1877767at2759"/>
<feature type="domain" description="Transcription factor TFIIIC triple barrel" evidence="2">
    <location>
        <begin position="17"/>
        <end position="154"/>
    </location>
</feature>
<dbReference type="AlphaFoldDB" id="A0A6A5WFW6"/>
<dbReference type="Proteomes" id="UP000799779">
    <property type="component" value="Unassembled WGS sequence"/>
</dbReference>
<evidence type="ECO:0000313" key="4">
    <source>
        <dbReference type="Proteomes" id="UP000799779"/>
    </source>
</evidence>
<accession>A0A6A5WFW6</accession>
<gene>
    <name evidence="3" type="ORF">P154DRAFT_196354</name>
</gene>
<dbReference type="EMBL" id="ML977588">
    <property type="protein sequence ID" value="KAF2000522.1"/>
    <property type="molecule type" value="Genomic_DNA"/>
</dbReference>
<name>A0A6A5WFW6_9PLEO</name>
<evidence type="ECO:0000313" key="3">
    <source>
        <dbReference type="EMBL" id="KAF2000522.1"/>
    </source>
</evidence>
<sequence>MANPEDDEWEYEYDDTATEDFYIALDLSHTVPDHSTGSDDEDEDEKLIPDYIAKDPEFLKSRLRDSQVKVPAGESSMETEEFHNPGQLQVTGLHTQNPLAMFDGKLYSCNWTSTIGTDMFFAKPAPGADSTSKPLRSLQAAELIALGNTKLVGVQSRLRPRDYAPDSGGIRNKQVPSNILHFKEGFELAKATRKKNERRARELQRRRTLAKQREGEEWEDTDGGEDDEDGWGGGSEIEHDSEMVTPADWTISGSRID</sequence>
<proteinExistence type="predicted"/>
<dbReference type="Gene3D" id="2.60.40.4370">
    <property type="match status" value="1"/>
</dbReference>
<evidence type="ECO:0000259" key="2">
    <source>
        <dbReference type="Pfam" id="PF10419"/>
    </source>
</evidence>
<organism evidence="3 4">
    <name type="scientific">Amniculicola lignicola CBS 123094</name>
    <dbReference type="NCBI Taxonomy" id="1392246"/>
    <lineage>
        <taxon>Eukaryota</taxon>
        <taxon>Fungi</taxon>
        <taxon>Dikarya</taxon>
        <taxon>Ascomycota</taxon>
        <taxon>Pezizomycotina</taxon>
        <taxon>Dothideomycetes</taxon>
        <taxon>Pleosporomycetidae</taxon>
        <taxon>Pleosporales</taxon>
        <taxon>Amniculicolaceae</taxon>
        <taxon>Amniculicola</taxon>
    </lineage>
</organism>
<evidence type="ECO:0000256" key="1">
    <source>
        <dbReference type="SAM" id="MobiDB-lite"/>
    </source>
</evidence>